<comment type="caution">
    <text evidence="2">The sequence shown here is derived from an EMBL/GenBank/DDBJ whole genome shotgun (WGS) entry which is preliminary data.</text>
</comment>
<proteinExistence type="predicted"/>
<dbReference type="EMBL" id="MU254196">
    <property type="protein sequence ID" value="KAG9241545.1"/>
    <property type="molecule type" value="Genomic_DNA"/>
</dbReference>
<sequence length="96" mass="10297">MADADFEDDLFADLYTEDDAPAKAAPTPEVNKEPAPPAIVTTEVKPEEKGNGGQQMYTEVEEEDDEIDFNLGGGGNGYEAPTSHVQSHELGIKEDG</sequence>
<organism evidence="2 3">
    <name type="scientific">Calycina marina</name>
    <dbReference type="NCBI Taxonomy" id="1763456"/>
    <lineage>
        <taxon>Eukaryota</taxon>
        <taxon>Fungi</taxon>
        <taxon>Dikarya</taxon>
        <taxon>Ascomycota</taxon>
        <taxon>Pezizomycotina</taxon>
        <taxon>Leotiomycetes</taxon>
        <taxon>Helotiales</taxon>
        <taxon>Pezizellaceae</taxon>
        <taxon>Calycina</taxon>
    </lineage>
</organism>
<name>A0A9P8CCE7_9HELO</name>
<evidence type="ECO:0000256" key="1">
    <source>
        <dbReference type="SAM" id="MobiDB-lite"/>
    </source>
</evidence>
<dbReference type="Proteomes" id="UP000887226">
    <property type="component" value="Unassembled WGS sequence"/>
</dbReference>
<gene>
    <name evidence="2" type="ORF">BJ878DRAFT_223533</name>
</gene>
<reference evidence="2" key="1">
    <citation type="journal article" date="2021" name="IMA Fungus">
        <title>Genomic characterization of three marine fungi, including Emericellopsis atlantica sp. nov. with signatures of a generalist lifestyle and marine biomass degradation.</title>
        <authorList>
            <person name="Hagestad O.C."/>
            <person name="Hou L."/>
            <person name="Andersen J.H."/>
            <person name="Hansen E.H."/>
            <person name="Altermark B."/>
            <person name="Li C."/>
            <person name="Kuhnert E."/>
            <person name="Cox R.J."/>
            <person name="Crous P.W."/>
            <person name="Spatafora J.W."/>
            <person name="Lail K."/>
            <person name="Amirebrahimi M."/>
            <person name="Lipzen A."/>
            <person name="Pangilinan J."/>
            <person name="Andreopoulos W."/>
            <person name="Hayes R.D."/>
            <person name="Ng V."/>
            <person name="Grigoriev I.V."/>
            <person name="Jackson S.A."/>
            <person name="Sutton T.D.S."/>
            <person name="Dobson A.D.W."/>
            <person name="Rama T."/>
        </authorList>
    </citation>
    <scope>NUCLEOTIDE SEQUENCE</scope>
    <source>
        <strain evidence="2">TRa3180A</strain>
    </source>
</reference>
<evidence type="ECO:0000313" key="3">
    <source>
        <dbReference type="Proteomes" id="UP000887226"/>
    </source>
</evidence>
<dbReference type="AlphaFoldDB" id="A0A9P8CCE7"/>
<feature type="region of interest" description="Disordered" evidence="1">
    <location>
        <begin position="1"/>
        <end position="55"/>
    </location>
</feature>
<evidence type="ECO:0000313" key="2">
    <source>
        <dbReference type="EMBL" id="KAG9241545.1"/>
    </source>
</evidence>
<dbReference type="OrthoDB" id="3872446at2759"/>
<accession>A0A9P8CCE7</accession>
<feature type="region of interest" description="Disordered" evidence="1">
    <location>
        <begin position="67"/>
        <end position="96"/>
    </location>
</feature>
<feature type="compositionally biased region" description="Basic and acidic residues" evidence="1">
    <location>
        <begin position="86"/>
        <end position="96"/>
    </location>
</feature>
<feature type="compositionally biased region" description="Acidic residues" evidence="1">
    <location>
        <begin position="1"/>
        <end position="19"/>
    </location>
</feature>
<protein>
    <submittedName>
        <fullName evidence="2">Uncharacterized protein</fullName>
    </submittedName>
</protein>
<keyword evidence="3" id="KW-1185">Reference proteome</keyword>